<dbReference type="Proteomes" id="UP000199494">
    <property type="component" value="Unassembled WGS sequence"/>
</dbReference>
<dbReference type="KEGG" id="pmad:BAY61_31765"/>
<sequence length="100" mass="11510">MNSANAAGLVVIHYAEPRRPFRPRGAWVDVTRYRADDHWVVTTGFGTHLSRRDLRFHFMECHRTAIHALYRAHQVTVLASDYGADSTVRDVLQHWADTHA</sequence>
<dbReference type="STRING" id="530584.SAMN05421630_11539"/>
<dbReference type="RefSeq" id="WP_091810619.1">
    <property type="nucleotide sequence ID" value="NZ_CP016354.1"/>
</dbReference>
<accession>A0A222W137</accession>
<reference evidence="1 2" key="1">
    <citation type="submission" date="2016-10" db="EMBL/GenBank/DDBJ databases">
        <authorList>
            <person name="de Groot N.N."/>
        </authorList>
    </citation>
    <scope>NUCLEOTIDE SEQUENCE [LARGE SCALE GENOMIC DNA]</scope>
    <source>
        <strain evidence="1 2">CGMCC 4.5506</strain>
    </source>
</reference>
<evidence type="ECO:0000313" key="2">
    <source>
        <dbReference type="Proteomes" id="UP000199494"/>
    </source>
</evidence>
<name>A0A222W137_9PSEU</name>
<evidence type="ECO:0000313" key="1">
    <source>
        <dbReference type="EMBL" id="SDD95886.1"/>
    </source>
</evidence>
<keyword evidence="2" id="KW-1185">Reference proteome</keyword>
<dbReference type="EMBL" id="FMZE01000015">
    <property type="protein sequence ID" value="SDD95886.1"/>
    <property type="molecule type" value="Genomic_DNA"/>
</dbReference>
<gene>
    <name evidence="1" type="ORF">SAMN05421630_11539</name>
</gene>
<protein>
    <submittedName>
        <fullName evidence="1">Uncharacterized protein</fullName>
    </submittedName>
</protein>
<proteinExistence type="predicted"/>
<dbReference type="AlphaFoldDB" id="A0A222W137"/>
<organism evidence="1 2">
    <name type="scientific">Prauserella marina</name>
    <dbReference type="NCBI Taxonomy" id="530584"/>
    <lineage>
        <taxon>Bacteria</taxon>
        <taxon>Bacillati</taxon>
        <taxon>Actinomycetota</taxon>
        <taxon>Actinomycetes</taxon>
        <taxon>Pseudonocardiales</taxon>
        <taxon>Pseudonocardiaceae</taxon>
        <taxon>Prauserella</taxon>
    </lineage>
</organism>